<name>A0AAQ3NWP6_VIGMU</name>
<evidence type="ECO:0000256" key="1">
    <source>
        <dbReference type="SAM" id="MobiDB-lite"/>
    </source>
</evidence>
<dbReference type="Proteomes" id="UP001374535">
    <property type="component" value="Chromosome 3"/>
</dbReference>
<proteinExistence type="predicted"/>
<accession>A0AAQ3NWP6</accession>
<dbReference type="EMBL" id="CP144698">
    <property type="protein sequence ID" value="WVZ16192.1"/>
    <property type="molecule type" value="Genomic_DNA"/>
</dbReference>
<evidence type="ECO:0000313" key="2">
    <source>
        <dbReference type="EMBL" id="WVZ16192.1"/>
    </source>
</evidence>
<sequence length="144" mass="16278">MPRSRHASSFPHGCQLSDRPVSGRTINQDPGLDLATQSQPEDGTKGVVMKAAATAEPERSCIVTFHPFLSLLSVSKLEISLVEPGQYALNGSTWETLSFHNYQKFDQQQMFRLPLHILRYQAQLTETTKKTYYQFSTSNTDLRQ</sequence>
<evidence type="ECO:0000313" key="3">
    <source>
        <dbReference type="Proteomes" id="UP001374535"/>
    </source>
</evidence>
<reference evidence="2 3" key="1">
    <citation type="journal article" date="2023" name="Life. Sci Alliance">
        <title>Evolutionary insights into 3D genome organization and epigenetic landscape of Vigna mungo.</title>
        <authorList>
            <person name="Junaid A."/>
            <person name="Singh B."/>
            <person name="Bhatia S."/>
        </authorList>
    </citation>
    <scope>NUCLEOTIDE SEQUENCE [LARGE SCALE GENOMIC DNA]</scope>
    <source>
        <strain evidence="2">Urdbean</strain>
    </source>
</reference>
<protein>
    <submittedName>
        <fullName evidence="2">Uncharacterized protein</fullName>
    </submittedName>
</protein>
<keyword evidence="3" id="KW-1185">Reference proteome</keyword>
<organism evidence="2 3">
    <name type="scientific">Vigna mungo</name>
    <name type="common">Black gram</name>
    <name type="synonym">Phaseolus mungo</name>
    <dbReference type="NCBI Taxonomy" id="3915"/>
    <lineage>
        <taxon>Eukaryota</taxon>
        <taxon>Viridiplantae</taxon>
        <taxon>Streptophyta</taxon>
        <taxon>Embryophyta</taxon>
        <taxon>Tracheophyta</taxon>
        <taxon>Spermatophyta</taxon>
        <taxon>Magnoliopsida</taxon>
        <taxon>eudicotyledons</taxon>
        <taxon>Gunneridae</taxon>
        <taxon>Pentapetalae</taxon>
        <taxon>rosids</taxon>
        <taxon>fabids</taxon>
        <taxon>Fabales</taxon>
        <taxon>Fabaceae</taxon>
        <taxon>Papilionoideae</taxon>
        <taxon>50 kb inversion clade</taxon>
        <taxon>NPAAA clade</taxon>
        <taxon>indigoferoid/millettioid clade</taxon>
        <taxon>Phaseoleae</taxon>
        <taxon>Vigna</taxon>
    </lineage>
</organism>
<dbReference type="AlphaFoldDB" id="A0AAQ3NWP6"/>
<gene>
    <name evidence="2" type="ORF">V8G54_009174</name>
</gene>
<feature type="region of interest" description="Disordered" evidence="1">
    <location>
        <begin position="1"/>
        <end position="45"/>
    </location>
</feature>